<evidence type="ECO:0000256" key="4">
    <source>
        <dbReference type="ARBA" id="ARBA00023163"/>
    </source>
</evidence>
<comment type="caution">
    <text evidence="6">The sequence shown here is derived from an EMBL/GenBank/DDBJ whole genome shotgun (WGS) entry which is preliminary data.</text>
</comment>
<keyword evidence="4" id="KW-0804">Transcription</keyword>
<gene>
    <name evidence="6" type="ORF">GCM10023195_56580</name>
</gene>
<dbReference type="Pfam" id="PF03466">
    <property type="entry name" value="LysR_substrate"/>
    <property type="match status" value="1"/>
</dbReference>
<dbReference type="EMBL" id="BAABHJ010000022">
    <property type="protein sequence ID" value="GAA4613109.1"/>
    <property type="molecule type" value="Genomic_DNA"/>
</dbReference>
<dbReference type="InterPro" id="IPR036390">
    <property type="entry name" value="WH_DNA-bd_sf"/>
</dbReference>
<dbReference type="CDD" id="cd05466">
    <property type="entry name" value="PBP2_LTTR_substrate"/>
    <property type="match status" value="1"/>
</dbReference>
<evidence type="ECO:0000259" key="5">
    <source>
        <dbReference type="PROSITE" id="PS50931"/>
    </source>
</evidence>
<dbReference type="InterPro" id="IPR005119">
    <property type="entry name" value="LysR_subst-bd"/>
</dbReference>
<accession>A0ABP8TSH1</accession>
<evidence type="ECO:0000256" key="3">
    <source>
        <dbReference type="ARBA" id="ARBA00023125"/>
    </source>
</evidence>
<dbReference type="RefSeq" id="WP_345360925.1">
    <property type="nucleotide sequence ID" value="NZ_BAABHJ010000022.1"/>
</dbReference>
<dbReference type="PRINTS" id="PR00039">
    <property type="entry name" value="HTHLYSR"/>
</dbReference>
<feature type="domain" description="HTH lysR-type" evidence="5">
    <location>
        <begin position="4"/>
        <end position="61"/>
    </location>
</feature>
<name>A0ABP8TSH1_9ACTN</name>
<dbReference type="InterPro" id="IPR036388">
    <property type="entry name" value="WH-like_DNA-bd_sf"/>
</dbReference>
<dbReference type="Pfam" id="PF00126">
    <property type="entry name" value="HTH_1"/>
    <property type="match status" value="1"/>
</dbReference>
<dbReference type="InterPro" id="IPR050950">
    <property type="entry name" value="HTH-type_LysR_regulators"/>
</dbReference>
<dbReference type="SUPFAM" id="SSF46785">
    <property type="entry name" value="Winged helix' DNA-binding domain"/>
    <property type="match status" value="1"/>
</dbReference>
<comment type="similarity">
    <text evidence="1">Belongs to the LysR transcriptional regulatory family.</text>
</comment>
<proteinExistence type="inferred from homology"/>
<keyword evidence="2" id="KW-0805">Transcription regulation</keyword>
<organism evidence="6 7">
    <name type="scientific">Actinoallomurus liliacearum</name>
    <dbReference type="NCBI Taxonomy" id="1080073"/>
    <lineage>
        <taxon>Bacteria</taxon>
        <taxon>Bacillati</taxon>
        <taxon>Actinomycetota</taxon>
        <taxon>Actinomycetes</taxon>
        <taxon>Streptosporangiales</taxon>
        <taxon>Thermomonosporaceae</taxon>
        <taxon>Actinoallomurus</taxon>
    </lineage>
</organism>
<dbReference type="PROSITE" id="PS50931">
    <property type="entry name" value="HTH_LYSR"/>
    <property type="match status" value="1"/>
</dbReference>
<evidence type="ECO:0000256" key="2">
    <source>
        <dbReference type="ARBA" id="ARBA00023015"/>
    </source>
</evidence>
<dbReference type="Gene3D" id="3.40.190.10">
    <property type="entry name" value="Periplasmic binding protein-like II"/>
    <property type="match status" value="2"/>
</dbReference>
<dbReference type="InterPro" id="IPR000847">
    <property type="entry name" value="LysR_HTH_N"/>
</dbReference>
<protein>
    <submittedName>
        <fullName evidence="6">LysR family transcriptional regulator</fullName>
    </submittedName>
</protein>
<dbReference type="PANTHER" id="PTHR30419:SF8">
    <property type="entry name" value="NITROGEN ASSIMILATION TRANSCRIPTIONAL ACTIVATOR-RELATED"/>
    <property type="match status" value="1"/>
</dbReference>
<keyword evidence="3" id="KW-0238">DNA-binding</keyword>
<dbReference type="SUPFAM" id="SSF53850">
    <property type="entry name" value="Periplasmic binding protein-like II"/>
    <property type="match status" value="1"/>
</dbReference>
<dbReference type="Gene3D" id="1.10.10.10">
    <property type="entry name" value="Winged helix-like DNA-binding domain superfamily/Winged helix DNA-binding domain"/>
    <property type="match status" value="1"/>
</dbReference>
<evidence type="ECO:0000256" key="1">
    <source>
        <dbReference type="ARBA" id="ARBA00009437"/>
    </source>
</evidence>
<dbReference type="PANTHER" id="PTHR30419">
    <property type="entry name" value="HTH-TYPE TRANSCRIPTIONAL REGULATOR YBHD"/>
    <property type="match status" value="1"/>
</dbReference>
<keyword evidence="7" id="KW-1185">Reference proteome</keyword>
<evidence type="ECO:0000313" key="6">
    <source>
        <dbReference type="EMBL" id="GAA4613109.1"/>
    </source>
</evidence>
<evidence type="ECO:0000313" key="7">
    <source>
        <dbReference type="Proteomes" id="UP001500212"/>
    </source>
</evidence>
<dbReference type="Proteomes" id="UP001500212">
    <property type="component" value="Unassembled WGS sequence"/>
</dbReference>
<reference evidence="7" key="1">
    <citation type="journal article" date="2019" name="Int. J. Syst. Evol. Microbiol.">
        <title>The Global Catalogue of Microorganisms (GCM) 10K type strain sequencing project: providing services to taxonomists for standard genome sequencing and annotation.</title>
        <authorList>
            <consortium name="The Broad Institute Genomics Platform"/>
            <consortium name="The Broad Institute Genome Sequencing Center for Infectious Disease"/>
            <person name="Wu L."/>
            <person name="Ma J."/>
        </authorList>
    </citation>
    <scope>NUCLEOTIDE SEQUENCE [LARGE SCALE GENOMIC DNA]</scope>
    <source>
        <strain evidence="7">JCM 17938</strain>
    </source>
</reference>
<sequence length="309" mass="33847">MTDLELTWLRSWLEVVDSGGFARAAARVHLSQPRISAHVASLEKALGCPLIERRTRPLTLTDEGKRLLPRARSIIAAVDDTVSDMRSTTSVAGRLTIASFASASSEFLPPLLKRLREKNPLIEVGVLDGDVQVIESTLSVRRAAVAIRPYRPEPADHALVRRPLWREPFVVLAPLGHPILAQESIGLEEIARYPVITIGDPLDTPILGYEASLAMHSSRLEPEVGIVSHQPTTLTAMVRAGLGLGLVNLLAATMARRDGLETRLVDDPHLYRDVGLWWHSERPLSRVAQAFIDLAVASERPPGTLPIPD</sequence>